<dbReference type="GeneID" id="39847249"/>
<dbReference type="KEGG" id="hsn:DV733_05250"/>
<feature type="region of interest" description="Disordered" evidence="1">
    <location>
        <begin position="32"/>
        <end position="62"/>
    </location>
</feature>
<gene>
    <name evidence="4" type="ORF">DV733_05250</name>
</gene>
<dbReference type="RefSeq" id="WP_049994130.1">
    <property type="nucleotide sequence ID" value="NZ_CP031310.1"/>
</dbReference>
<evidence type="ECO:0000256" key="1">
    <source>
        <dbReference type="SAM" id="MobiDB-lite"/>
    </source>
</evidence>
<dbReference type="EMBL" id="CP031310">
    <property type="protein sequence ID" value="QCC50686.1"/>
    <property type="molecule type" value="Genomic_DNA"/>
</dbReference>
<organism evidence="4 5">
    <name type="scientific">Halapricum salinum</name>
    <dbReference type="NCBI Taxonomy" id="1457250"/>
    <lineage>
        <taxon>Archaea</taxon>
        <taxon>Methanobacteriati</taxon>
        <taxon>Methanobacteriota</taxon>
        <taxon>Stenosarchaea group</taxon>
        <taxon>Halobacteria</taxon>
        <taxon>Halobacteriales</taxon>
        <taxon>Haloarculaceae</taxon>
        <taxon>Halapricum</taxon>
    </lineage>
</organism>
<evidence type="ECO:0000313" key="4">
    <source>
        <dbReference type="EMBL" id="QCC50686.1"/>
    </source>
</evidence>
<keyword evidence="2" id="KW-0472">Membrane</keyword>
<proteinExistence type="predicted"/>
<reference evidence="4 5" key="1">
    <citation type="journal article" date="2019" name="Nat. Commun.">
        <title>A new type of DNA phosphorothioation-based antiviral system in archaea.</title>
        <authorList>
            <person name="Xiong L."/>
            <person name="Liu S."/>
            <person name="Chen S."/>
            <person name="Xiao Y."/>
            <person name="Zhu B."/>
            <person name="Gao Y."/>
            <person name="Zhang Y."/>
            <person name="Chen B."/>
            <person name="Luo J."/>
            <person name="Deng Z."/>
            <person name="Chen X."/>
            <person name="Wang L."/>
            <person name="Chen S."/>
        </authorList>
    </citation>
    <scope>NUCLEOTIDE SEQUENCE [LARGE SCALE GENOMIC DNA]</scope>
    <source>
        <strain evidence="4 5">CBA1105</strain>
    </source>
</reference>
<keyword evidence="2" id="KW-0812">Transmembrane</keyword>
<feature type="domain" description="DUF7577" evidence="3">
    <location>
        <begin position="62"/>
        <end position="90"/>
    </location>
</feature>
<keyword evidence="5" id="KW-1185">Reference proteome</keyword>
<dbReference type="Pfam" id="PF24463">
    <property type="entry name" value="DUF7577"/>
    <property type="match status" value="1"/>
</dbReference>
<evidence type="ECO:0000256" key="2">
    <source>
        <dbReference type="SAM" id="Phobius"/>
    </source>
</evidence>
<dbReference type="InterPro" id="IPR055999">
    <property type="entry name" value="DUF7577"/>
</dbReference>
<dbReference type="AlphaFoldDB" id="A0A4D6HBT2"/>
<keyword evidence="2" id="KW-1133">Transmembrane helix</keyword>
<name>A0A4D6HBT2_9EURY</name>
<dbReference type="STRING" id="1457250.GCA_000755225_03359"/>
<evidence type="ECO:0000313" key="5">
    <source>
        <dbReference type="Proteomes" id="UP000296706"/>
    </source>
</evidence>
<feature type="transmembrane region" description="Helical" evidence="2">
    <location>
        <begin position="6"/>
        <end position="26"/>
    </location>
</feature>
<dbReference type="OrthoDB" id="330661at2157"/>
<protein>
    <recommendedName>
        <fullName evidence="3">DUF7577 domain-containing protein</fullName>
    </recommendedName>
</protein>
<dbReference type="Proteomes" id="UP000296706">
    <property type="component" value="Chromosome"/>
</dbReference>
<accession>A0A4D6HBT2</accession>
<evidence type="ECO:0000259" key="3">
    <source>
        <dbReference type="Pfam" id="PF24463"/>
    </source>
</evidence>
<sequence length="90" mass="10032">MAAAWLWVLLYVLAFVAFQLLLYRYLQRGSGPTVEQAAPDYGEGESAPQRPAQSAVEADDQEGVRCRHCGTLNDGESSYTFCRECAERLQ</sequence>